<dbReference type="HOGENOM" id="CLU_2619129_0_0_10"/>
<dbReference type="GeneID" id="84576851"/>
<dbReference type="STRING" id="626522.GCWU000325_02101"/>
<name>C9LIP2_9BACT</name>
<gene>
    <name evidence="1" type="ORF">GCWU000325_02101</name>
</gene>
<protein>
    <submittedName>
        <fullName evidence="1">Uncharacterized protein</fullName>
    </submittedName>
</protein>
<reference evidence="1" key="1">
    <citation type="submission" date="2009-09" db="EMBL/GenBank/DDBJ databases">
        <authorList>
            <person name="Weinstock G."/>
            <person name="Sodergren E."/>
            <person name="Clifton S."/>
            <person name="Fulton L."/>
            <person name="Fulton B."/>
            <person name="Courtney L."/>
            <person name="Fronick C."/>
            <person name="Harrison M."/>
            <person name="Strong C."/>
            <person name="Farmer C."/>
            <person name="Delahaunty K."/>
            <person name="Markovic C."/>
            <person name="Hall O."/>
            <person name="Minx P."/>
            <person name="Tomlinson C."/>
            <person name="Mitreva M."/>
            <person name="Nelson J."/>
            <person name="Hou S."/>
            <person name="Wollam A."/>
            <person name="Pepin K.H."/>
            <person name="Johnson M."/>
            <person name="Bhonagiri V."/>
            <person name="Nash W.E."/>
            <person name="Warren W."/>
            <person name="Chinwalla A."/>
            <person name="Mardis E.R."/>
            <person name="Wilson R.K."/>
        </authorList>
    </citation>
    <scope>NUCLEOTIDE SEQUENCE [LARGE SCALE GENOMIC DNA]</scope>
    <source>
        <strain evidence="1">ATCC 51259</strain>
    </source>
</reference>
<dbReference type="AlphaFoldDB" id="C9LIP2"/>
<keyword evidence="2" id="KW-1185">Reference proteome</keyword>
<dbReference type="Proteomes" id="UP000003460">
    <property type="component" value="Unassembled WGS sequence"/>
</dbReference>
<evidence type="ECO:0000313" key="2">
    <source>
        <dbReference type="Proteomes" id="UP000003460"/>
    </source>
</evidence>
<comment type="caution">
    <text evidence="1">The sequence shown here is derived from an EMBL/GenBank/DDBJ whole genome shotgun (WGS) entry which is preliminary data.</text>
</comment>
<organism evidence="1 2">
    <name type="scientific">Alloprevotella tannerae ATCC 51259</name>
    <dbReference type="NCBI Taxonomy" id="626522"/>
    <lineage>
        <taxon>Bacteria</taxon>
        <taxon>Pseudomonadati</taxon>
        <taxon>Bacteroidota</taxon>
        <taxon>Bacteroidia</taxon>
        <taxon>Bacteroidales</taxon>
        <taxon>Prevotellaceae</taxon>
        <taxon>Alloprevotella</taxon>
    </lineage>
</organism>
<dbReference type="EMBL" id="ACIJ02000023">
    <property type="protein sequence ID" value="EEX70859.1"/>
    <property type="molecule type" value="Genomic_DNA"/>
</dbReference>
<dbReference type="RefSeq" id="WP_006255874.1">
    <property type="nucleotide sequence ID" value="NZ_GG700643.1"/>
</dbReference>
<evidence type="ECO:0000313" key="1">
    <source>
        <dbReference type="EMBL" id="EEX70859.1"/>
    </source>
</evidence>
<accession>C9LIP2</accession>
<sequence length="78" mass="8931">MIAKGKTRELSLFRVATVDQGKVLFAFVRLSSGEVQRFAHKKRTIIDYEKPFFDLLSIFRFALSVGGLRTDYFVGNRA</sequence>
<proteinExistence type="predicted"/>